<accession>A0A2V4B9J4</accession>
<name>A0A2V4B9J4_9PSEU</name>
<comment type="caution">
    <text evidence="1">The sequence shown here is derived from an EMBL/GenBank/DDBJ whole genome shotgun (WGS) entry which is preliminary data.</text>
</comment>
<dbReference type="OrthoDB" id="4773470at2"/>
<proteinExistence type="predicted"/>
<keyword evidence="2" id="KW-1185">Reference proteome</keyword>
<sequence>MSAPLYSEPGATWWPLLWGPGFALAGYLAELFAGIRTHTVLWLAAGVGLLGLTAVWVYARRRFLAVRVTGTELEQGRERLPIARIAQIDDVGAPVGARPLGGGWSVPRKYEELPVRLEDGTVVLAWARDADALRSALRSAMRDCAA</sequence>
<evidence type="ECO:0000313" key="2">
    <source>
        <dbReference type="Proteomes" id="UP000249915"/>
    </source>
</evidence>
<evidence type="ECO:0000313" key="1">
    <source>
        <dbReference type="EMBL" id="PXY32024.1"/>
    </source>
</evidence>
<reference evidence="1 2" key="1">
    <citation type="submission" date="2016-07" db="EMBL/GenBank/DDBJ databases">
        <title>Draft genome sequence of Prauserella muralis DSM 45305, isolated from a mould-covered wall in an indoor environment.</title>
        <authorList>
            <person name="Ruckert C."/>
            <person name="Albersmeier A."/>
            <person name="Jiang C.-L."/>
            <person name="Jiang Y."/>
            <person name="Kalinowski J."/>
            <person name="Schneider O."/>
            <person name="Winkler A."/>
            <person name="Zotchev S.B."/>
        </authorList>
    </citation>
    <scope>NUCLEOTIDE SEQUENCE [LARGE SCALE GENOMIC DNA]</scope>
    <source>
        <strain evidence="1 2">DSM 45305</strain>
    </source>
</reference>
<dbReference type="AlphaFoldDB" id="A0A2V4B9J4"/>
<gene>
    <name evidence="1" type="ORF">BAY60_06830</name>
</gene>
<dbReference type="EMBL" id="MASW01000001">
    <property type="protein sequence ID" value="PXY32024.1"/>
    <property type="molecule type" value="Genomic_DNA"/>
</dbReference>
<organism evidence="1 2">
    <name type="scientific">Prauserella muralis</name>
    <dbReference type="NCBI Taxonomy" id="588067"/>
    <lineage>
        <taxon>Bacteria</taxon>
        <taxon>Bacillati</taxon>
        <taxon>Actinomycetota</taxon>
        <taxon>Actinomycetes</taxon>
        <taxon>Pseudonocardiales</taxon>
        <taxon>Pseudonocardiaceae</taxon>
        <taxon>Prauserella</taxon>
    </lineage>
</organism>
<dbReference type="RefSeq" id="WP_112280062.1">
    <property type="nucleotide sequence ID" value="NZ_MASW01000001.1"/>
</dbReference>
<protein>
    <submittedName>
        <fullName evidence="1">Uncharacterized protein</fullName>
    </submittedName>
</protein>
<dbReference type="Proteomes" id="UP000249915">
    <property type="component" value="Unassembled WGS sequence"/>
</dbReference>